<protein>
    <submittedName>
        <fullName evidence="1">Uncharacterized protein</fullName>
    </submittedName>
</protein>
<dbReference type="PANTHER" id="PTHR47256:SF10">
    <property type="entry name" value="ZN(II)2CYS6 TRANSCRIPTION FACTOR (EUROFUNG)"/>
    <property type="match status" value="1"/>
</dbReference>
<reference evidence="1 2" key="1">
    <citation type="submission" date="2014-02" db="EMBL/GenBank/DDBJ databases">
        <title>The genome sequence of Colletotrichum salicis CBS 607.94.</title>
        <authorList>
            <person name="Baroncelli R."/>
            <person name="Thon M.R."/>
        </authorList>
    </citation>
    <scope>NUCLEOTIDE SEQUENCE [LARGE SCALE GENOMIC DNA]</scope>
    <source>
        <strain evidence="1 2">CBS 607.94</strain>
    </source>
</reference>
<dbReference type="AlphaFoldDB" id="A0A135S1A1"/>
<sequence>MVIDEFVSPLDEIMPVSRWTKISQDDKALTHLVNSFWIWDKTLSHLIDRDLFLSSLTGTESETEYSEYGHFCSPLLVNAILAVASAQLLDTLKLSSLNVPFARSLPNL</sequence>
<comment type="caution">
    <text evidence="1">The sequence shown here is derived from an EMBL/GenBank/DDBJ whole genome shotgun (WGS) entry which is preliminary data.</text>
</comment>
<dbReference type="OrthoDB" id="5595695at2759"/>
<accession>A0A135S1A1</accession>
<name>A0A135S1A1_9PEZI</name>
<gene>
    <name evidence="1" type="ORF">CSAL01_13026</name>
</gene>
<evidence type="ECO:0000313" key="1">
    <source>
        <dbReference type="EMBL" id="KXH29704.1"/>
    </source>
</evidence>
<dbReference type="EMBL" id="JFFI01002581">
    <property type="protein sequence ID" value="KXH29704.1"/>
    <property type="molecule type" value="Genomic_DNA"/>
</dbReference>
<evidence type="ECO:0000313" key="2">
    <source>
        <dbReference type="Proteomes" id="UP000070121"/>
    </source>
</evidence>
<dbReference type="PANTHER" id="PTHR47256">
    <property type="entry name" value="ZN(II)2CYS6 TRANSCRIPTION FACTOR (EUROFUNG)-RELATED"/>
    <property type="match status" value="1"/>
</dbReference>
<proteinExistence type="predicted"/>
<keyword evidence="2" id="KW-1185">Reference proteome</keyword>
<dbReference type="InterPro" id="IPR053187">
    <property type="entry name" value="Notoamide_regulator"/>
</dbReference>
<organism evidence="1 2">
    <name type="scientific">Colletotrichum salicis</name>
    <dbReference type="NCBI Taxonomy" id="1209931"/>
    <lineage>
        <taxon>Eukaryota</taxon>
        <taxon>Fungi</taxon>
        <taxon>Dikarya</taxon>
        <taxon>Ascomycota</taxon>
        <taxon>Pezizomycotina</taxon>
        <taxon>Sordariomycetes</taxon>
        <taxon>Hypocreomycetidae</taxon>
        <taxon>Glomerellales</taxon>
        <taxon>Glomerellaceae</taxon>
        <taxon>Colletotrichum</taxon>
        <taxon>Colletotrichum acutatum species complex</taxon>
    </lineage>
</organism>
<dbReference type="STRING" id="1209931.A0A135S1A1"/>
<dbReference type="Proteomes" id="UP000070121">
    <property type="component" value="Unassembled WGS sequence"/>
</dbReference>